<dbReference type="Ensembl" id="ENSCMIT00000010365.1">
    <property type="protein sequence ID" value="ENSCMIP00000010096.1"/>
    <property type="gene ID" value="ENSCMIG00000005325.1"/>
</dbReference>
<name>A0A4W3H2Z8_CALMI</name>
<dbReference type="Proteomes" id="UP000314986">
    <property type="component" value="Unassembled WGS sequence"/>
</dbReference>
<feature type="region of interest" description="Disordered" evidence="1">
    <location>
        <begin position="132"/>
        <end position="163"/>
    </location>
</feature>
<proteinExistence type="predicted"/>
<organism evidence="2 3">
    <name type="scientific">Callorhinchus milii</name>
    <name type="common">Ghost shark</name>
    <dbReference type="NCBI Taxonomy" id="7868"/>
    <lineage>
        <taxon>Eukaryota</taxon>
        <taxon>Metazoa</taxon>
        <taxon>Chordata</taxon>
        <taxon>Craniata</taxon>
        <taxon>Vertebrata</taxon>
        <taxon>Chondrichthyes</taxon>
        <taxon>Holocephali</taxon>
        <taxon>Chimaeriformes</taxon>
        <taxon>Callorhinchidae</taxon>
        <taxon>Callorhinchus</taxon>
    </lineage>
</organism>
<evidence type="ECO:0000313" key="2">
    <source>
        <dbReference type="Ensembl" id="ENSCMIP00000010096.1"/>
    </source>
</evidence>
<evidence type="ECO:0000313" key="3">
    <source>
        <dbReference type="Proteomes" id="UP000314986"/>
    </source>
</evidence>
<reference evidence="3" key="1">
    <citation type="journal article" date="2006" name="Science">
        <title>Ancient noncoding elements conserved in the human genome.</title>
        <authorList>
            <person name="Venkatesh B."/>
            <person name="Kirkness E.F."/>
            <person name="Loh Y.H."/>
            <person name="Halpern A.L."/>
            <person name="Lee A.P."/>
            <person name="Johnson J."/>
            <person name="Dandona N."/>
            <person name="Viswanathan L.D."/>
            <person name="Tay A."/>
            <person name="Venter J.C."/>
            <person name="Strausberg R.L."/>
            <person name="Brenner S."/>
        </authorList>
    </citation>
    <scope>NUCLEOTIDE SEQUENCE [LARGE SCALE GENOMIC DNA]</scope>
</reference>
<reference evidence="2" key="4">
    <citation type="submission" date="2025-08" db="UniProtKB">
        <authorList>
            <consortium name="Ensembl"/>
        </authorList>
    </citation>
    <scope>IDENTIFICATION</scope>
</reference>
<accession>A0A4W3H2Z8</accession>
<reference evidence="2" key="5">
    <citation type="submission" date="2025-09" db="UniProtKB">
        <authorList>
            <consortium name="Ensembl"/>
        </authorList>
    </citation>
    <scope>IDENTIFICATION</scope>
</reference>
<dbReference type="GeneTree" id="ENSGT00940000156269"/>
<feature type="region of interest" description="Disordered" evidence="1">
    <location>
        <begin position="36"/>
        <end position="58"/>
    </location>
</feature>
<reference evidence="3" key="3">
    <citation type="journal article" date="2014" name="Nature">
        <title>Elephant shark genome provides unique insights into gnathostome evolution.</title>
        <authorList>
            <consortium name="International Elephant Shark Genome Sequencing Consortium"/>
            <person name="Venkatesh B."/>
            <person name="Lee A.P."/>
            <person name="Ravi V."/>
            <person name="Maurya A.K."/>
            <person name="Lian M.M."/>
            <person name="Swann J.B."/>
            <person name="Ohta Y."/>
            <person name="Flajnik M.F."/>
            <person name="Sutoh Y."/>
            <person name="Kasahara M."/>
            <person name="Hoon S."/>
            <person name="Gangu V."/>
            <person name="Roy S.W."/>
            <person name="Irimia M."/>
            <person name="Korzh V."/>
            <person name="Kondrychyn I."/>
            <person name="Lim Z.W."/>
            <person name="Tay B.H."/>
            <person name="Tohari S."/>
            <person name="Kong K.W."/>
            <person name="Ho S."/>
            <person name="Lorente-Galdos B."/>
            <person name="Quilez J."/>
            <person name="Marques-Bonet T."/>
            <person name="Raney B.J."/>
            <person name="Ingham P.W."/>
            <person name="Tay A."/>
            <person name="Hillier L.W."/>
            <person name="Minx P."/>
            <person name="Boehm T."/>
            <person name="Wilson R.K."/>
            <person name="Brenner S."/>
            <person name="Warren W.C."/>
        </authorList>
    </citation>
    <scope>NUCLEOTIDE SEQUENCE [LARGE SCALE GENOMIC DNA]</scope>
</reference>
<feature type="compositionally biased region" description="Low complexity" evidence="1">
    <location>
        <begin position="238"/>
        <end position="248"/>
    </location>
</feature>
<feature type="compositionally biased region" description="Polar residues" evidence="1">
    <location>
        <begin position="268"/>
        <end position="279"/>
    </location>
</feature>
<reference evidence="3" key="2">
    <citation type="journal article" date="2007" name="PLoS Biol.">
        <title>Survey sequencing and comparative analysis of the elephant shark (Callorhinchus milii) genome.</title>
        <authorList>
            <person name="Venkatesh B."/>
            <person name="Kirkness E.F."/>
            <person name="Loh Y.H."/>
            <person name="Halpern A.L."/>
            <person name="Lee A.P."/>
            <person name="Johnson J."/>
            <person name="Dandona N."/>
            <person name="Viswanathan L.D."/>
            <person name="Tay A."/>
            <person name="Venter J.C."/>
            <person name="Strausberg R.L."/>
            <person name="Brenner S."/>
        </authorList>
    </citation>
    <scope>NUCLEOTIDE SEQUENCE [LARGE SCALE GENOMIC DNA]</scope>
</reference>
<sequence>MSGNEPSCLLSVAGIKLDELKPDEWLSLKYSEMLPGGQDPQSLQSESHGIRDTGIPFVSRTGKTNDLTKIKGWKNKFNLQSGSSDDKTSPPPASASCPAAIKNRSAFVSDLLDEYLEKEGKIIEQQGLLHEYENSEIEPPTLKPEGQRHVTFSPEATKPRSRKALNVEMSPVLEKHFRVTNKGIFIRDIRGAGTGKKVRRPGPKRGNSVGRRSKTSRQPGEALGKSEEAKLGNAHTTSSPKKPSSSPSLKIIQAEPGPRGGKGPVIPGNQTAATFNSGKNGAGRRMRSEQKCYVEWLEHSPRKREDP</sequence>
<feature type="region of interest" description="Disordered" evidence="1">
    <location>
        <begin position="78"/>
        <end position="98"/>
    </location>
</feature>
<feature type="region of interest" description="Disordered" evidence="1">
    <location>
        <begin position="184"/>
        <end position="286"/>
    </location>
</feature>
<dbReference type="InParanoid" id="A0A4W3H2Z8"/>
<keyword evidence="3" id="KW-1185">Reference proteome</keyword>
<protein>
    <submittedName>
        <fullName evidence="2">Uncharacterized protein</fullName>
    </submittedName>
</protein>
<dbReference type="AlphaFoldDB" id="A0A4W3H2Z8"/>
<dbReference type="STRING" id="7868.ENSCMIP00000010096"/>
<evidence type="ECO:0000256" key="1">
    <source>
        <dbReference type="SAM" id="MobiDB-lite"/>
    </source>
</evidence>